<evidence type="ECO:0000256" key="4">
    <source>
        <dbReference type="ARBA" id="ARBA00022989"/>
    </source>
</evidence>
<dbReference type="InterPro" id="IPR011701">
    <property type="entry name" value="MFS"/>
</dbReference>
<accession>A0A6I2UT51</accession>
<sequence length="411" mass="45002">MEETNRLWTKGFILDTLVNFLIYIIYYMLMVIIASEAMTDLHASLSEAGLASGIFILGTLLARIFAGRSVELYGRKRMLYAGIVFYLITTFMYFGIHSLWMLYLVRCLNGIGYGIASTATSTIVSAMIPAARRGEGINYYALSMSLAAAIGPFIGMVLQQMISFQYIIWFCIAMIAVCLLSVFVMDVREMELTPEHRAELEEFHIANFLEPKVAAISVVAFFVAVCYSSVLSFLASYAAALQLMTAGTLFFVVYALTITLARPVAGVLFDRKGEDFVMYPTYVCLAVGLLILSITTQSWMLLLAGVFVGLGYGTFMSNGQAICVKLVREVRIGVAVSTYFVALDLGLGVGPYLLGALQDTVGFSGIYGICGVAAAGCALLYYLLYARRRDAAGEEEMLEENISVLESDAEV</sequence>
<evidence type="ECO:0000256" key="6">
    <source>
        <dbReference type="SAM" id="Phobius"/>
    </source>
</evidence>
<evidence type="ECO:0000256" key="2">
    <source>
        <dbReference type="ARBA" id="ARBA00022448"/>
    </source>
</evidence>
<reference evidence="8 9" key="1">
    <citation type="submission" date="2019-08" db="EMBL/GenBank/DDBJ databases">
        <title>In-depth cultivation of the pig gut microbiome towards novel bacterial diversity and tailored functional studies.</title>
        <authorList>
            <person name="Wylensek D."/>
            <person name="Hitch T.C.A."/>
            <person name="Clavel T."/>
        </authorList>
    </citation>
    <scope>NUCLEOTIDE SEQUENCE [LARGE SCALE GENOMIC DNA]</scope>
    <source>
        <strain evidence="9">WCA-380-WT-3B3</strain>
    </source>
</reference>
<gene>
    <name evidence="8" type="ORF">FYJ78_09240</name>
</gene>
<evidence type="ECO:0000313" key="8">
    <source>
        <dbReference type="EMBL" id="MSV25353.1"/>
    </source>
</evidence>
<feature type="transmembrane region" description="Helical" evidence="6">
    <location>
        <begin position="12"/>
        <end position="33"/>
    </location>
</feature>
<feature type="transmembrane region" description="Helical" evidence="6">
    <location>
        <begin position="78"/>
        <end position="105"/>
    </location>
</feature>
<dbReference type="GO" id="GO:0022857">
    <property type="term" value="F:transmembrane transporter activity"/>
    <property type="evidence" value="ECO:0007669"/>
    <property type="project" value="InterPro"/>
</dbReference>
<comment type="subcellular location">
    <subcellularLocation>
        <location evidence="1">Cell membrane</location>
        <topology evidence="1">Multi-pass membrane protein</topology>
    </subcellularLocation>
</comment>
<evidence type="ECO:0000256" key="5">
    <source>
        <dbReference type="ARBA" id="ARBA00023136"/>
    </source>
</evidence>
<proteinExistence type="predicted"/>
<feature type="transmembrane region" description="Helical" evidence="6">
    <location>
        <begin position="45"/>
        <end position="66"/>
    </location>
</feature>
<dbReference type="Proteomes" id="UP000430222">
    <property type="component" value="Unassembled WGS sequence"/>
</dbReference>
<feature type="transmembrane region" description="Helical" evidence="6">
    <location>
        <begin position="213"/>
        <end position="240"/>
    </location>
</feature>
<feature type="transmembrane region" description="Helical" evidence="6">
    <location>
        <begin position="330"/>
        <end position="354"/>
    </location>
</feature>
<keyword evidence="3 6" id="KW-0812">Transmembrane</keyword>
<keyword evidence="2" id="KW-0813">Transport</keyword>
<dbReference type="Pfam" id="PF07690">
    <property type="entry name" value="MFS_1"/>
    <property type="match status" value="1"/>
</dbReference>
<evidence type="ECO:0000313" key="9">
    <source>
        <dbReference type="Proteomes" id="UP000430222"/>
    </source>
</evidence>
<dbReference type="EMBL" id="VUNL01000010">
    <property type="protein sequence ID" value="MSV25353.1"/>
    <property type="molecule type" value="Genomic_DNA"/>
</dbReference>
<dbReference type="PANTHER" id="PTHR23531:SF1">
    <property type="entry name" value="QUINOLENE RESISTANCE PROTEIN NORA"/>
    <property type="match status" value="1"/>
</dbReference>
<evidence type="ECO:0000259" key="7">
    <source>
        <dbReference type="PROSITE" id="PS50850"/>
    </source>
</evidence>
<dbReference type="SUPFAM" id="SSF103473">
    <property type="entry name" value="MFS general substrate transporter"/>
    <property type="match status" value="1"/>
</dbReference>
<dbReference type="InterPro" id="IPR036259">
    <property type="entry name" value="MFS_trans_sf"/>
</dbReference>
<feature type="transmembrane region" description="Helical" evidence="6">
    <location>
        <begin position="164"/>
        <end position="187"/>
    </location>
</feature>
<dbReference type="InterPro" id="IPR020846">
    <property type="entry name" value="MFS_dom"/>
</dbReference>
<dbReference type="InterPro" id="IPR052714">
    <property type="entry name" value="MFS_Exporter"/>
</dbReference>
<keyword evidence="4 6" id="KW-1133">Transmembrane helix</keyword>
<dbReference type="GO" id="GO:0005886">
    <property type="term" value="C:plasma membrane"/>
    <property type="evidence" value="ECO:0007669"/>
    <property type="project" value="UniProtKB-SubCell"/>
</dbReference>
<dbReference type="Gene3D" id="1.20.1250.20">
    <property type="entry name" value="MFS general substrate transporter like domains"/>
    <property type="match status" value="2"/>
</dbReference>
<name>A0A6I2UT51_9FIRM</name>
<feature type="transmembrane region" description="Helical" evidence="6">
    <location>
        <begin position="246"/>
        <end position="269"/>
    </location>
</feature>
<dbReference type="PROSITE" id="PS50850">
    <property type="entry name" value="MFS"/>
    <property type="match status" value="1"/>
</dbReference>
<feature type="transmembrane region" description="Helical" evidence="6">
    <location>
        <begin position="366"/>
        <end position="384"/>
    </location>
</feature>
<feature type="transmembrane region" description="Helical" evidence="6">
    <location>
        <begin position="111"/>
        <end position="130"/>
    </location>
</feature>
<feature type="domain" description="Major facilitator superfamily (MFS) profile" evidence="7">
    <location>
        <begin position="12"/>
        <end position="389"/>
    </location>
</feature>
<dbReference type="InterPro" id="IPR005829">
    <property type="entry name" value="Sugar_transporter_CS"/>
</dbReference>
<keyword evidence="5 6" id="KW-0472">Membrane</keyword>
<evidence type="ECO:0000256" key="1">
    <source>
        <dbReference type="ARBA" id="ARBA00004651"/>
    </source>
</evidence>
<keyword evidence="9" id="KW-1185">Reference proteome</keyword>
<dbReference type="PROSITE" id="PS00216">
    <property type="entry name" value="SUGAR_TRANSPORT_1"/>
    <property type="match status" value="1"/>
</dbReference>
<dbReference type="PANTHER" id="PTHR23531">
    <property type="entry name" value="QUINOLENE RESISTANCE PROTEIN NORA"/>
    <property type="match status" value="1"/>
</dbReference>
<feature type="transmembrane region" description="Helical" evidence="6">
    <location>
        <begin position="300"/>
        <end position="318"/>
    </location>
</feature>
<organism evidence="8 9">
    <name type="scientific">Selenomonas montiformis</name>
    <dbReference type="NCBI Taxonomy" id="2652285"/>
    <lineage>
        <taxon>Bacteria</taxon>
        <taxon>Bacillati</taxon>
        <taxon>Bacillota</taxon>
        <taxon>Negativicutes</taxon>
        <taxon>Selenomonadales</taxon>
        <taxon>Selenomonadaceae</taxon>
        <taxon>Selenomonas</taxon>
    </lineage>
</organism>
<dbReference type="CDD" id="cd17489">
    <property type="entry name" value="MFS_YfcJ_like"/>
    <property type="match status" value="1"/>
</dbReference>
<feature type="transmembrane region" description="Helical" evidence="6">
    <location>
        <begin position="276"/>
        <end position="294"/>
    </location>
</feature>
<dbReference type="RefSeq" id="WP_154621120.1">
    <property type="nucleotide sequence ID" value="NZ_CBCTNG010000002.1"/>
</dbReference>
<dbReference type="AlphaFoldDB" id="A0A6I2UT51"/>
<comment type="caution">
    <text evidence="8">The sequence shown here is derived from an EMBL/GenBank/DDBJ whole genome shotgun (WGS) entry which is preliminary data.</text>
</comment>
<protein>
    <submittedName>
        <fullName evidence="8">MFS transporter</fullName>
    </submittedName>
</protein>
<evidence type="ECO:0000256" key="3">
    <source>
        <dbReference type="ARBA" id="ARBA00022692"/>
    </source>
</evidence>
<feature type="transmembrane region" description="Helical" evidence="6">
    <location>
        <begin position="137"/>
        <end position="158"/>
    </location>
</feature>